<dbReference type="InterPro" id="IPR011993">
    <property type="entry name" value="PH-like_dom_sf"/>
</dbReference>
<dbReference type="GO" id="GO:0005886">
    <property type="term" value="C:plasma membrane"/>
    <property type="evidence" value="ECO:0007669"/>
    <property type="project" value="TreeGrafter"/>
</dbReference>
<dbReference type="CDD" id="cd10412">
    <property type="entry name" value="SH2_SH2B3"/>
    <property type="match status" value="1"/>
</dbReference>
<dbReference type="GO" id="GO:0005068">
    <property type="term" value="F:transmembrane receptor protein tyrosine kinase adaptor activity"/>
    <property type="evidence" value="ECO:0007669"/>
    <property type="project" value="TreeGrafter"/>
</dbReference>
<keyword evidence="2" id="KW-0597">Phosphoprotein</keyword>
<dbReference type="SUPFAM" id="SSF50729">
    <property type="entry name" value="PH domain-like"/>
    <property type="match status" value="1"/>
</dbReference>
<feature type="region of interest" description="Disordered" evidence="5">
    <location>
        <begin position="613"/>
        <end position="644"/>
    </location>
</feature>
<dbReference type="Gene3D" id="2.30.29.30">
    <property type="entry name" value="Pleckstrin-homology domain (PH domain)/Phosphotyrosine-binding domain (PTB)"/>
    <property type="match status" value="1"/>
</dbReference>
<dbReference type="InterPro" id="IPR000980">
    <property type="entry name" value="SH2"/>
</dbReference>
<dbReference type="CDD" id="cd01231">
    <property type="entry name" value="PH_SH2B_family"/>
    <property type="match status" value="1"/>
</dbReference>
<dbReference type="InterPro" id="IPR036290">
    <property type="entry name" value="Phe_ZIP_sf"/>
</dbReference>
<feature type="region of interest" description="Disordered" evidence="5">
    <location>
        <begin position="1"/>
        <end position="190"/>
    </location>
</feature>
<dbReference type="Pfam" id="PF08916">
    <property type="entry name" value="Phe_ZIP"/>
    <property type="match status" value="1"/>
</dbReference>
<sequence length="863" mass="95009">MGSSTSGFQMLTREPEPSAAALPLRPSSNKALPHTEPIQTSITDTGRQTLEPGALCRQRAALSPYGAGEQGRMGSPATSPTPVRSRPPLRAFSSAPARRFLARRRAASEGGKDAGRRSGGGSAALPLTQPRPPSALEDRNWALGSFPARPGASRSAPERQLLPPTTRPEEPFAARARGPPGSPAAPEGRLLLPSRTRAAFYITARKRRRHRRPGAWRGRGERGPFAAALDLSLSTRRTLLAAAAAPARAVGGRAPGKAHHGPRDERRLLLQCPQMFPAPVMNGLPAPPGDPAHPGGWNEFCEHHAISTARELARKYLLFVSENPQHEVLAAENFSLQFADLFQQYFRNEVKDGFAMNRFRILPFSRVRDYRETGRKQPGGSLGGVVAKAEVELADQAARAPETHPRGLTKAWSSEDLAGTASPLAVRRPFSLDRLRRSWRSFFRRRSLEPAPGGGEILDSVSKPGLARKVFPWALSQDPSSQIQKEGSLKYWMVTEATMDSGACWQRCRLVLRRAGALDNDDYILEVFDPPKSSKPKLQTTCSEIQEIRPCTRLEMPDHADTFVLKMLKVNTSMDLVFEAGDDQQLRSWMCEIKECLHRGSEGADVELISDSHSEAVTASPTTSSTDSLNQGAMPPSLPDQNGQKTDHYLTSFPWFHGPISRVKAAQLVQHQGLDGHGVFLIRQSETRRGDYVLTFNFQGRAKHLRLSLTERGQCRVQHLHFASILDMLHHFQRFPIPLECGTACNVQLSSYVVVLPHAQGSSSTVPLSPSVHRCHPEFSLVQLSPSSCPRIHLADNLRQSSSVEQIFHLVPPPEELASGLWPSSHLTSPPTTPATRQWDNDYEMDSQGRSHLRAVNNQYTSL</sequence>
<feature type="compositionally biased region" description="Polar residues" evidence="5">
    <location>
        <begin position="37"/>
        <end position="48"/>
    </location>
</feature>
<dbReference type="FunFam" id="3.30.505.10:FF:000008">
    <property type="entry name" value="SH2B adapter protein 1 isoform 2"/>
    <property type="match status" value="1"/>
</dbReference>
<evidence type="ECO:0000256" key="2">
    <source>
        <dbReference type="ARBA" id="ARBA00022553"/>
    </source>
</evidence>
<dbReference type="PANTHER" id="PTHR10872">
    <property type="entry name" value="SH2B ADAPTER PROTEIN"/>
    <property type="match status" value="1"/>
</dbReference>
<dbReference type="PROSITE" id="PS50001">
    <property type="entry name" value="SH2"/>
    <property type="match status" value="1"/>
</dbReference>
<keyword evidence="8" id="KW-1185">Reference proteome</keyword>
<dbReference type="PANTHER" id="PTHR10872:SF1">
    <property type="entry name" value="SH2B ADAPTER PROTEIN 3"/>
    <property type="match status" value="1"/>
</dbReference>
<dbReference type="InterPro" id="IPR036860">
    <property type="entry name" value="SH2_dom_sf"/>
</dbReference>
<dbReference type="InterPro" id="IPR030523">
    <property type="entry name" value="SH2B"/>
</dbReference>
<feature type="region of interest" description="Disordered" evidence="5">
    <location>
        <begin position="821"/>
        <end position="848"/>
    </location>
</feature>
<feature type="compositionally biased region" description="Low complexity" evidence="5">
    <location>
        <begin position="84"/>
        <end position="99"/>
    </location>
</feature>
<proteinExistence type="inferred from homology"/>
<comment type="similarity">
    <text evidence="1">Belongs to the SH2B adapter family.</text>
</comment>
<organism evidence="7 8">
    <name type="scientific">Podarcis lilfordi</name>
    <name type="common">Lilford's wall lizard</name>
    <dbReference type="NCBI Taxonomy" id="74358"/>
    <lineage>
        <taxon>Eukaryota</taxon>
        <taxon>Metazoa</taxon>
        <taxon>Chordata</taxon>
        <taxon>Craniata</taxon>
        <taxon>Vertebrata</taxon>
        <taxon>Euteleostomi</taxon>
        <taxon>Lepidosauria</taxon>
        <taxon>Squamata</taxon>
        <taxon>Bifurcata</taxon>
        <taxon>Unidentata</taxon>
        <taxon>Episquamata</taxon>
        <taxon>Laterata</taxon>
        <taxon>Lacertibaenia</taxon>
        <taxon>Lacertidae</taxon>
        <taxon>Podarcis</taxon>
    </lineage>
</organism>
<evidence type="ECO:0000256" key="3">
    <source>
        <dbReference type="ARBA" id="ARBA00022999"/>
    </source>
</evidence>
<evidence type="ECO:0000256" key="4">
    <source>
        <dbReference type="PROSITE-ProRule" id="PRU00191"/>
    </source>
</evidence>
<evidence type="ECO:0000259" key="6">
    <source>
        <dbReference type="PROSITE" id="PS50001"/>
    </source>
</evidence>
<dbReference type="SUPFAM" id="SSF109805">
    <property type="entry name" value="Phenylalanine zipper"/>
    <property type="match status" value="1"/>
</dbReference>
<gene>
    <name evidence="7" type="ORF">PODLI_1B036837</name>
</gene>
<dbReference type="GO" id="GO:0035556">
    <property type="term" value="P:intracellular signal transduction"/>
    <property type="evidence" value="ECO:0007669"/>
    <property type="project" value="TreeGrafter"/>
</dbReference>
<dbReference type="Gene3D" id="6.10.140.110">
    <property type="match status" value="1"/>
</dbReference>
<feature type="compositionally biased region" description="Polar residues" evidence="5">
    <location>
        <begin position="615"/>
        <end position="631"/>
    </location>
</feature>
<dbReference type="PRINTS" id="PR00401">
    <property type="entry name" value="SH2DOMAIN"/>
</dbReference>
<feature type="domain" description="SH2" evidence="6">
    <location>
        <begin position="655"/>
        <end position="753"/>
    </location>
</feature>
<accession>A0AA35KS07</accession>
<dbReference type="EMBL" id="OX395133">
    <property type="protein sequence ID" value="CAI5783225.1"/>
    <property type="molecule type" value="Genomic_DNA"/>
</dbReference>
<dbReference type="Proteomes" id="UP001178461">
    <property type="component" value="Chromosome 8"/>
</dbReference>
<reference evidence="7" key="1">
    <citation type="submission" date="2022-12" db="EMBL/GenBank/DDBJ databases">
        <authorList>
            <person name="Alioto T."/>
            <person name="Alioto T."/>
            <person name="Gomez Garrido J."/>
        </authorList>
    </citation>
    <scope>NUCLEOTIDE SEQUENCE</scope>
</reference>
<protein>
    <submittedName>
        <fullName evidence="7">SH2B adapter protein 3</fullName>
    </submittedName>
</protein>
<feature type="compositionally biased region" description="Low complexity" evidence="5">
    <location>
        <begin position="823"/>
        <end position="836"/>
    </location>
</feature>
<dbReference type="AlphaFoldDB" id="A0AA35KS07"/>
<dbReference type="InterPro" id="IPR015012">
    <property type="entry name" value="Phe_ZIP"/>
</dbReference>
<feature type="compositionally biased region" description="Low complexity" evidence="5">
    <location>
        <begin position="173"/>
        <end position="189"/>
    </location>
</feature>
<feature type="compositionally biased region" description="Basic and acidic residues" evidence="5">
    <location>
        <begin position="106"/>
        <end position="116"/>
    </location>
</feature>
<evidence type="ECO:0000256" key="5">
    <source>
        <dbReference type="SAM" id="MobiDB-lite"/>
    </source>
</evidence>
<evidence type="ECO:0000313" key="7">
    <source>
        <dbReference type="EMBL" id="CAI5783225.1"/>
    </source>
</evidence>
<dbReference type="SUPFAM" id="SSF55550">
    <property type="entry name" value="SH2 domain"/>
    <property type="match status" value="1"/>
</dbReference>
<dbReference type="Gene3D" id="3.30.505.10">
    <property type="entry name" value="SH2 domain"/>
    <property type="match status" value="1"/>
</dbReference>
<dbReference type="InterPro" id="IPR001849">
    <property type="entry name" value="PH_domain"/>
</dbReference>
<evidence type="ECO:0000256" key="1">
    <source>
        <dbReference type="ARBA" id="ARBA00010220"/>
    </source>
</evidence>
<name>A0AA35KS07_9SAUR</name>
<dbReference type="InterPro" id="IPR035059">
    <property type="entry name" value="SH2B3_SH2"/>
</dbReference>
<dbReference type="SMART" id="SM00233">
    <property type="entry name" value="PH"/>
    <property type="match status" value="1"/>
</dbReference>
<evidence type="ECO:0000313" key="8">
    <source>
        <dbReference type="Proteomes" id="UP001178461"/>
    </source>
</evidence>
<keyword evidence="3 4" id="KW-0727">SH2 domain</keyword>
<dbReference type="SMART" id="SM00252">
    <property type="entry name" value="SH2"/>
    <property type="match status" value="1"/>
</dbReference>
<dbReference type="Pfam" id="PF00017">
    <property type="entry name" value="SH2"/>
    <property type="match status" value="1"/>
</dbReference>